<accession>A0A2H0UFM0</accession>
<dbReference type="AlphaFoldDB" id="A0A2H0UFM0"/>
<evidence type="ECO:0000313" key="3">
    <source>
        <dbReference type="Proteomes" id="UP000229344"/>
    </source>
</evidence>
<evidence type="ECO:0000313" key="2">
    <source>
        <dbReference type="EMBL" id="PIR84466.1"/>
    </source>
</evidence>
<protein>
    <submittedName>
        <fullName evidence="2">Uncharacterized protein</fullName>
    </submittedName>
</protein>
<gene>
    <name evidence="2" type="ORF">COU16_02705</name>
</gene>
<evidence type="ECO:0000256" key="1">
    <source>
        <dbReference type="SAM" id="MobiDB-lite"/>
    </source>
</evidence>
<dbReference type="Proteomes" id="UP000229344">
    <property type="component" value="Unassembled WGS sequence"/>
</dbReference>
<sequence length="99" mass="11186">MSMFGKVKQWGARKLLESQLKDVPKDQQEMIMTMFEKDPELLEKIAKEIQVEQKKGLSQMQAAMKVMPKYQGQLQALMGGKGGMQGGAKGFRPDGRIQR</sequence>
<proteinExistence type="predicted"/>
<comment type="caution">
    <text evidence="2">The sequence shown here is derived from an EMBL/GenBank/DDBJ whole genome shotgun (WGS) entry which is preliminary data.</text>
</comment>
<dbReference type="EMBL" id="PFBI01000006">
    <property type="protein sequence ID" value="PIR84466.1"/>
    <property type="molecule type" value="Genomic_DNA"/>
</dbReference>
<name>A0A2H0UFM0_9BACT</name>
<feature type="region of interest" description="Disordered" evidence="1">
    <location>
        <begin position="77"/>
        <end position="99"/>
    </location>
</feature>
<organism evidence="2 3">
    <name type="scientific">Candidatus Kaiserbacteria bacterium CG10_big_fil_rev_8_21_14_0_10_47_16</name>
    <dbReference type="NCBI Taxonomy" id="1974608"/>
    <lineage>
        <taxon>Bacteria</taxon>
        <taxon>Candidatus Kaiseribacteriota</taxon>
    </lineage>
</organism>
<reference evidence="3" key="1">
    <citation type="submission" date="2017-09" db="EMBL/GenBank/DDBJ databases">
        <title>Depth-based differentiation of microbial function through sediment-hosted aquifers and enrichment of novel symbionts in the deep terrestrial subsurface.</title>
        <authorList>
            <person name="Probst A.J."/>
            <person name="Ladd B."/>
            <person name="Jarett J.K."/>
            <person name="Geller-Mcgrath D.E."/>
            <person name="Sieber C.M.K."/>
            <person name="Emerson J.B."/>
            <person name="Anantharaman K."/>
            <person name="Thomas B.C."/>
            <person name="Malmstrom R."/>
            <person name="Stieglmeier M."/>
            <person name="Klingl A."/>
            <person name="Woyke T."/>
            <person name="Ryan C.M."/>
            <person name="Banfield J.F."/>
        </authorList>
    </citation>
    <scope>NUCLEOTIDE SEQUENCE [LARGE SCALE GENOMIC DNA]</scope>
</reference>
<feature type="compositionally biased region" description="Gly residues" evidence="1">
    <location>
        <begin position="79"/>
        <end position="89"/>
    </location>
</feature>